<protein>
    <recommendedName>
        <fullName evidence="6">EXS domain-containing protein</fullName>
    </recommendedName>
</protein>
<reference evidence="7" key="1">
    <citation type="journal article" date="2021" name="Front. Plant Sci.">
        <title>Chromosome-Scale Genome Assembly for Chinese Sour Jujube and Insights Into Its Genome Evolution and Domestication Signature.</title>
        <authorList>
            <person name="Shen L.-Y."/>
            <person name="Luo H."/>
            <person name="Wang X.-L."/>
            <person name="Wang X.-M."/>
            <person name="Qiu X.-J."/>
            <person name="Liu H."/>
            <person name="Zhou S.-S."/>
            <person name="Jia K.-H."/>
            <person name="Nie S."/>
            <person name="Bao Y.-T."/>
            <person name="Zhang R.-G."/>
            <person name="Yun Q.-Z."/>
            <person name="Chai Y.-H."/>
            <person name="Lu J.-Y."/>
            <person name="Li Y."/>
            <person name="Zhao S.-W."/>
            <person name="Mao J.-F."/>
            <person name="Jia S.-G."/>
            <person name="Mao Y.-M."/>
        </authorList>
    </citation>
    <scope>NUCLEOTIDE SEQUENCE</scope>
    <source>
        <strain evidence="7">AT0</strain>
        <tissue evidence="7">Leaf</tissue>
    </source>
</reference>
<dbReference type="PROSITE" id="PS51380">
    <property type="entry name" value="EXS"/>
    <property type="match status" value="1"/>
</dbReference>
<feature type="transmembrane region" description="Helical" evidence="5">
    <location>
        <begin position="505"/>
        <end position="523"/>
    </location>
</feature>
<evidence type="ECO:0000256" key="1">
    <source>
        <dbReference type="ARBA" id="ARBA00004141"/>
    </source>
</evidence>
<organism evidence="7 8">
    <name type="scientific">Ziziphus jujuba var. spinosa</name>
    <dbReference type="NCBI Taxonomy" id="714518"/>
    <lineage>
        <taxon>Eukaryota</taxon>
        <taxon>Viridiplantae</taxon>
        <taxon>Streptophyta</taxon>
        <taxon>Embryophyta</taxon>
        <taxon>Tracheophyta</taxon>
        <taxon>Spermatophyta</taxon>
        <taxon>Magnoliopsida</taxon>
        <taxon>eudicotyledons</taxon>
        <taxon>Gunneridae</taxon>
        <taxon>Pentapetalae</taxon>
        <taxon>rosids</taxon>
        <taxon>fabids</taxon>
        <taxon>Rosales</taxon>
        <taxon>Rhamnaceae</taxon>
        <taxon>Paliureae</taxon>
        <taxon>Ziziphus</taxon>
    </lineage>
</organism>
<dbReference type="PANTHER" id="PTHR10783:SF46">
    <property type="entry name" value="PROTEIN ERD1 HOMOLOG 2"/>
    <property type="match status" value="1"/>
</dbReference>
<gene>
    <name evidence="7" type="ORF">FEM48_Zijuj04G0086100</name>
</gene>
<evidence type="ECO:0000256" key="3">
    <source>
        <dbReference type="ARBA" id="ARBA00022989"/>
    </source>
</evidence>
<dbReference type="GO" id="GO:0005737">
    <property type="term" value="C:cytoplasm"/>
    <property type="evidence" value="ECO:0007669"/>
    <property type="project" value="TreeGrafter"/>
</dbReference>
<feature type="transmembrane region" description="Helical" evidence="5">
    <location>
        <begin position="274"/>
        <end position="295"/>
    </location>
</feature>
<dbReference type="Pfam" id="PF03124">
    <property type="entry name" value="EXS"/>
    <property type="match status" value="1"/>
</dbReference>
<evidence type="ECO:0000259" key="6">
    <source>
        <dbReference type="PROSITE" id="PS51380"/>
    </source>
</evidence>
<accession>A0A978VIV9</accession>
<keyword evidence="2 5" id="KW-0812">Transmembrane</keyword>
<comment type="subcellular location">
    <subcellularLocation>
        <location evidence="1">Membrane</location>
        <topology evidence="1">Multi-pass membrane protein</topology>
    </subcellularLocation>
</comment>
<dbReference type="Proteomes" id="UP000813462">
    <property type="component" value="Unassembled WGS sequence"/>
</dbReference>
<feature type="domain" description="EXS" evidence="6">
    <location>
        <begin position="387"/>
        <end position="587"/>
    </location>
</feature>
<proteinExistence type="predicted"/>
<feature type="transmembrane region" description="Helical" evidence="5">
    <location>
        <begin position="187"/>
        <end position="208"/>
    </location>
</feature>
<dbReference type="InterPro" id="IPR004342">
    <property type="entry name" value="EXS_C"/>
</dbReference>
<comment type="caution">
    <text evidence="7">The sequence shown here is derived from an EMBL/GenBank/DDBJ whole genome shotgun (WGS) entry which is preliminary data.</text>
</comment>
<feature type="transmembrane region" description="Helical" evidence="5">
    <location>
        <begin position="424"/>
        <end position="442"/>
    </location>
</feature>
<feature type="transmembrane region" description="Helical" evidence="5">
    <location>
        <begin position="235"/>
        <end position="254"/>
    </location>
</feature>
<evidence type="ECO:0000256" key="4">
    <source>
        <dbReference type="ARBA" id="ARBA00023136"/>
    </source>
</evidence>
<dbReference type="AlphaFoldDB" id="A0A978VIV9"/>
<feature type="transmembrane region" description="Helical" evidence="5">
    <location>
        <begin position="146"/>
        <end position="167"/>
    </location>
</feature>
<evidence type="ECO:0000256" key="2">
    <source>
        <dbReference type="ARBA" id="ARBA00022692"/>
    </source>
</evidence>
<dbReference type="PANTHER" id="PTHR10783">
    <property type="entry name" value="XENOTROPIC AND POLYTROPIC RETROVIRUS RECEPTOR 1-RELATED"/>
    <property type="match status" value="1"/>
</dbReference>
<evidence type="ECO:0000256" key="5">
    <source>
        <dbReference type="SAM" id="Phobius"/>
    </source>
</evidence>
<evidence type="ECO:0000313" key="8">
    <source>
        <dbReference type="Proteomes" id="UP000813462"/>
    </source>
</evidence>
<dbReference type="GO" id="GO:0016020">
    <property type="term" value="C:membrane"/>
    <property type="evidence" value="ECO:0007669"/>
    <property type="project" value="UniProtKB-SubCell"/>
</dbReference>
<keyword evidence="4 5" id="KW-0472">Membrane</keyword>
<evidence type="ECO:0000313" key="7">
    <source>
        <dbReference type="EMBL" id="KAH7533028.1"/>
    </source>
</evidence>
<sequence>MNNAILCVFPPSFMLSPYSNPSLVINLLSHIRLEIQQTPPLEIKGSHSTARLIKKKPLIKYPFASTKWCRSISYLLISSMFGGLVTGPANSPHLRKSGSRPVVSDLGATEQENGAEETFLHPVETSDMKGVTTPINSAAIMPSPIFLWRFKVFLFLVWGVSCCKFGWDSVMRMSVDLRDLFLYETFLYYNPLLLVTLMVWLWGINLWVFSQSNISYAKVFDLDQNHLSHKEIWKCAIWMTLIVPTSMSAYLYLYSHGEVSLAASQPVYTRLLMSVAKVLLYAALAIALIFPFDIFYLSSRFYFLRTLWRIVLPLQAMSFFFFFFFKGFLFLMVTFIVCLVTQAITFSDFFLADILTSMSKVLSDLERSVCRMVHRQVATIAWFEADSVCGSHSVAIPLVLVLPYLFRLFQCLRQYKDTGEKTTLLNALKYSTAVPVIFLSALKYHVFPDKWMNFYRPLWLLSSVLNSLYSFYWDVTRDWDMSGFTRIFKFNKPHLLSNLLYGRKWVYFWVIGSNLILRCTWTYKLSAHLRHNYLTVFTITALEIFRRFQWVFFRVENEWNKMNSKSNIQLTMIDIPKEDEKLLASGDHSV</sequence>
<name>A0A978VIV9_ZIZJJ</name>
<feature type="transmembrane region" description="Helical" evidence="5">
    <location>
        <begin position="377"/>
        <end position="404"/>
    </location>
</feature>
<keyword evidence="3 5" id="KW-1133">Transmembrane helix</keyword>
<feature type="transmembrane region" description="Helical" evidence="5">
    <location>
        <begin position="454"/>
        <end position="472"/>
    </location>
</feature>
<dbReference type="EMBL" id="JAEACU010000004">
    <property type="protein sequence ID" value="KAH7533028.1"/>
    <property type="molecule type" value="Genomic_DNA"/>
</dbReference>